<feature type="compositionally biased region" description="Low complexity" evidence="1">
    <location>
        <begin position="132"/>
        <end position="153"/>
    </location>
</feature>
<evidence type="ECO:0000313" key="3">
    <source>
        <dbReference type="Proteomes" id="UP001157418"/>
    </source>
</evidence>
<gene>
    <name evidence="2" type="ORF">LVIROSA_LOCUS13545</name>
</gene>
<dbReference type="AlphaFoldDB" id="A0AAU9MJQ3"/>
<dbReference type="Proteomes" id="UP001157418">
    <property type="component" value="Unassembled WGS sequence"/>
</dbReference>
<sequence>MTNTWNKSVTEVTLLERLHHKRLASSTLVTEEITIPNSHSQSESNMDSTLNIDGQDMNLPLILSPSKSVEKTETEGRKLHPSSIRTTLRSKRKVVGEKLVSLEGVMNYPDKVIELSFPKCKRTTHGGESKSRGIPSSGGHSSSEEPTSEPTKTTYLHEYLTVTDPDLKHAEENAEAVVCAM</sequence>
<protein>
    <submittedName>
        <fullName evidence="2">Uncharacterized protein</fullName>
    </submittedName>
</protein>
<evidence type="ECO:0000256" key="1">
    <source>
        <dbReference type="SAM" id="MobiDB-lite"/>
    </source>
</evidence>
<proteinExistence type="predicted"/>
<keyword evidence="3" id="KW-1185">Reference proteome</keyword>
<reference evidence="2 3" key="1">
    <citation type="submission" date="2022-01" db="EMBL/GenBank/DDBJ databases">
        <authorList>
            <person name="Xiong W."/>
            <person name="Schranz E."/>
        </authorList>
    </citation>
    <scope>NUCLEOTIDE SEQUENCE [LARGE SCALE GENOMIC DNA]</scope>
</reference>
<comment type="caution">
    <text evidence="2">The sequence shown here is derived from an EMBL/GenBank/DDBJ whole genome shotgun (WGS) entry which is preliminary data.</text>
</comment>
<name>A0AAU9MJQ3_9ASTR</name>
<accession>A0AAU9MJQ3</accession>
<organism evidence="2 3">
    <name type="scientific">Lactuca virosa</name>
    <dbReference type="NCBI Taxonomy" id="75947"/>
    <lineage>
        <taxon>Eukaryota</taxon>
        <taxon>Viridiplantae</taxon>
        <taxon>Streptophyta</taxon>
        <taxon>Embryophyta</taxon>
        <taxon>Tracheophyta</taxon>
        <taxon>Spermatophyta</taxon>
        <taxon>Magnoliopsida</taxon>
        <taxon>eudicotyledons</taxon>
        <taxon>Gunneridae</taxon>
        <taxon>Pentapetalae</taxon>
        <taxon>asterids</taxon>
        <taxon>campanulids</taxon>
        <taxon>Asterales</taxon>
        <taxon>Asteraceae</taxon>
        <taxon>Cichorioideae</taxon>
        <taxon>Cichorieae</taxon>
        <taxon>Lactucinae</taxon>
        <taxon>Lactuca</taxon>
    </lineage>
</organism>
<feature type="region of interest" description="Disordered" evidence="1">
    <location>
        <begin position="121"/>
        <end position="158"/>
    </location>
</feature>
<evidence type="ECO:0000313" key="2">
    <source>
        <dbReference type="EMBL" id="CAH1426470.1"/>
    </source>
</evidence>
<dbReference type="EMBL" id="CAKMRJ010002223">
    <property type="protein sequence ID" value="CAH1426470.1"/>
    <property type="molecule type" value="Genomic_DNA"/>
</dbReference>